<keyword evidence="2" id="KW-0378">Hydrolase</keyword>
<proteinExistence type="predicted"/>
<dbReference type="GO" id="GO:0008758">
    <property type="term" value="F:UDP-2,3-diacylglucosamine hydrolase activity"/>
    <property type="evidence" value="ECO:0007669"/>
    <property type="project" value="TreeGrafter"/>
</dbReference>
<organism evidence="4 5">
    <name type="scientific">Sphingomonas metalli</name>
    <dbReference type="NCBI Taxonomy" id="1779358"/>
    <lineage>
        <taxon>Bacteria</taxon>
        <taxon>Pseudomonadati</taxon>
        <taxon>Pseudomonadota</taxon>
        <taxon>Alphaproteobacteria</taxon>
        <taxon>Sphingomonadales</taxon>
        <taxon>Sphingomonadaceae</taxon>
        <taxon>Sphingomonas</taxon>
    </lineage>
</organism>
<evidence type="ECO:0000256" key="2">
    <source>
        <dbReference type="ARBA" id="ARBA00022801"/>
    </source>
</evidence>
<protein>
    <recommendedName>
        <fullName evidence="3">Calcineurin-like phosphoesterase domain-containing protein</fullName>
    </recommendedName>
</protein>
<dbReference type="Proteomes" id="UP000623067">
    <property type="component" value="Unassembled WGS sequence"/>
</dbReference>
<dbReference type="GO" id="GO:0046872">
    <property type="term" value="F:metal ion binding"/>
    <property type="evidence" value="ECO:0007669"/>
    <property type="project" value="UniProtKB-KW"/>
</dbReference>
<comment type="caution">
    <text evidence="4">The sequence shown here is derived from an EMBL/GenBank/DDBJ whole genome shotgun (WGS) entry which is preliminary data.</text>
</comment>
<dbReference type="PANTHER" id="PTHR31302:SF31">
    <property type="entry name" value="PHOSPHODIESTERASE YAEI"/>
    <property type="match status" value="1"/>
</dbReference>
<reference evidence="4" key="2">
    <citation type="submission" date="2020-09" db="EMBL/GenBank/DDBJ databases">
        <authorList>
            <person name="Sun Q."/>
            <person name="Zhou Y."/>
        </authorList>
    </citation>
    <scope>NUCLEOTIDE SEQUENCE</scope>
    <source>
        <strain evidence="4">CGMCC 1.15330</strain>
    </source>
</reference>
<dbReference type="InterPro" id="IPR029052">
    <property type="entry name" value="Metallo-depent_PP-like"/>
</dbReference>
<dbReference type="GO" id="GO:0016020">
    <property type="term" value="C:membrane"/>
    <property type="evidence" value="ECO:0007669"/>
    <property type="project" value="GOC"/>
</dbReference>
<dbReference type="GO" id="GO:0009245">
    <property type="term" value="P:lipid A biosynthetic process"/>
    <property type="evidence" value="ECO:0007669"/>
    <property type="project" value="TreeGrafter"/>
</dbReference>
<dbReference type="InterPro" id="IPR051158">
    <property type="entry name" value="Metallophosphoesterase_sf"/>
</dbReference>
<dbReference type="PANTHER" id="PTHR31302">
    <property type="entry name" value="TRANSMEMBRANE PROTEIN WITH METALLOPHOSPHOESTERASE DOMAIN-RELATED"/>
    <property type="match status" value="1"/>
</dbReference>
<dbReference type="Pfam" id="PF00149">
    <property type="entry name" value="Metallophos"/>
    <property type="match status" value="1"/>
</dbReference>
<gene>
    <name evidence="4" type="ORF">GCM10011380_12510</name>
</gene>
<dbReference type="Gene3D" id="3.60.21.10">
    <property type="match status" value="1"/>
</dbReference>
<evidence type="ECO:0000256" key="1">
    <source>
        <dbReference type="ARBA" id="ARBA00022723"/>
    </source>
</evidence>
<keyword evidence="5" id="KW-1185">Reference proteome</keyword>
<reference evidence="4" key="1">
    <citation type="journal article" date="2014" name="Int. J. Syst. Evol. Microbiol.">
        <title>Complete genome sequence of Corynebacterium casei LMG S-19264T (=DSM 44701T), isolated from a smear-ripened cheese.</title>
        <authorList>
            <consortium name="US DOE Joint Genome Institute (JGI-PGF)"/>
            <person name="Walter F."/>
            <person name="Albersmeier A."/>
            <person name="Kalinowski J."/>
            <person name="Ruckert C."/>
        </authorList>
    </citation>
    <scope>NUCLEOTIDE SEQUENCE</scope>
    <source>
        <strain evidence="4">CGMCC 1.15330</strain>
    </source>
</reference>
<dbReference type="SUPFAM" id="SSF56300">
    <property type="entry name" value="Metallo-dependent phosphatases"/>
    <property type="match status" value="1"/>
</dbReference>
<evidence type="ECO:0000259" key="3">
    <source>
        <dbReference type="Pfam" id="PF00149"/>
    </source>
</evidence>
<keyword evidence="1" id="KW-0479">Metal-binding</keyword>
<evidence type="ECO:0000313" key="5">
    <source>
        <dbReference type="Proteomes" id="UP000623067"/>
    </source>
</evidence>
<dbReference type="RefSeq" id="WP_188657912.1">
    <property type="nucleotide sequence ID" value="NZ_BMIH01000002.1"/>
</dbReference>
<dbReference type="EMBL" id="BMIH01000002">
    <property type="protein sequence ID" value="GGB24440.1"/>
    <property type="molecule type" value="Genomic_DNA"/>
</dbReference>
<feature type="domain" description="Calcineurin-like phosphoesterase" evidence="3">
    <location>
        <begin position="50"/>
        <end position="132"/>
    </location>
</feature>
<dbReference type="InterPro" id="IPR004843">
    <property type="entry name" value="Calcineurin-like_PHP"/>
</dbReference>
<dbReference type="AlphaFoldDB" id="A0A916T1M3"/>
<accession>A0A916T1M3</accession>
<name>A0A916T1M3_9SPHN</name>
<sequence length="285" mass="29773">MRRSLIALSLLPVVIVALLLFGFLEARSDPMVRRAAFALPHWPRGAPPVTVALLSDIRIGSAAMDAGRLTRIVAQVNELRPDLVVLAGDFINGHDSAEGAIFARRLTRPLSSLRPTLGTIAVLGNHDHVSAAAVTDALQQAGVTVLSNRSTRRGPLTVVGIDDAYTGHADPAAAFSRVQASGGAPLTVSHSPDVVPLLPAGAAPLLLMGHTHCGQGVIAGRIYLDRAIDTGEPLFAPHYRCGIVRDPGRTSVITAGLGTSRVPLRIGAPPDIWLLTLSPAATSPD</sequence>
<evidence type="ECO:0000313" key="4">
    <source>
        <dbReference type="EMBL" id="GGB24440.1"/>
    </source>
</evidence>